<comment type="caution">
    <text evidence="7">The sequence shown here is derived from an EMBL/GenBank/DDBJ whole genome shotgun (WGS) entry which is preliminary data.</text>
</comment>
<keyword evidence="4" id="KW-0689">Ribosomal protein</keyword>
<dbReference type="GO" id="GO:0070181">
    <property type="term" value="F:small ribosomal subunit rRNA binding"/>
    <property type="evidence" value="ECO:0007669"/>
    <property type="project" value="TreeGrafter"/>
</dbReference>
<dbReference type="GO" id="GO:0003735">
    <property type="term" value="F:structural constituent of ribosome"/>
    <property type="evidence" value="ECO:0007669"/>
    <property type="project" value="InterPro"/>
</dbReference>
<keyword evidence="2" id="KW-0699">rRNA-binding</keyword>
<dbReference type="EMBL" id="JAVXUP010000842">
    <property type="protein sequence ID" value="KAK3019980.1"/>
    <property type="molecule type" value="Genomic_DNA"/>
</dbReference>
<comment type="similarity">
    <text evidence="1">Belongs to the bacterial ribosomal protein bS20 family.</text>
</comment>
<accession>A0AA89AYA3</accession>
<dbReference type="InterPro" id="IPR036510">
    <property type="entry name" value="Ribosomal_bS20_sf"/>
</dbReference>
<dbReference type="Gene3D" id="1.20.58.110">
    <property type="entry name" value="Ribosomal protein S20"/>
    <property type="match status" value="1"/>
</dbReference>
<dbReference type="Proteomes" id="UP001188597">
    <property type="component" value="Unassembled WGS sequence"/>
</dbReference>
<keyword evidence="8" id="KW-1185">Reference proteome</keyword>
<dbReference type="PANTHER" id="PTHR33398:SF1">
    <property type="entry name" value="SMALL RIBOSOMAL SUBUNIT PROTEIN BS20C"/>
    <property type="match status" value="1"/>
</dbReference>
<keyword evidence="5" id="KW-0687">Ribonucleoprotein</keyword>
<evidence type="ECO:0000256" key="2">
    <source>
        <dbReference type="ARBA" id="ARBA00022730"/>
    </source>
</evidence>
<evidence type="ECO:0000313" key="7">
    <source>
        <dbReference type="EMBL" id="KAK3019980.1"/>
    </source>
</evidence>
<gene>
    <name evidence="7" type="ORF">RJ639_003328</name>
</gene>
<sequence length="208" mass="22771">MTCGSTLIRVCFVCPGPEDYQLVVCEAAPKKADSAAKRARQSEKRRVYNKAKKSEFKTWMKKHLSFDILDSLKAEGCLPRDRSNRTNDGGDGVSDEDAGLDPKLLQNGDHVVGVAFQSSVPVKVKVVGVGGAGAHVIVKYDPVVVDEVRHQVLPHRLVGAEPMGQDDGLLPGAQHLHVVSFFDNAHFPLWGNCTYAHCASHEFRYGTF</sequence>
<protein>
    <submittedName>
        <fullName evidence="7">Uncharacterized protein</fullName>
    </submittedName>
</protein>
<evidence type="ECO:0000256" key="3">
    <source>
        <dbReference type="ARBA" id="ARBA00022884"/>
    </source>
</evidence>
<evidence type="ECO:0000256" key="1">
    <source>
        <dbReference type="ARBA" id="ARBA00007634"/>
    </source>
</evidence>
<evidence type="ECO:0000256" key="5">
    <source>
        <dbReference type="ARBA" id="ARBA00023274"/>
    </source>
</evidence>
<feature type="region of interest" description="Disordered" evidence="6">
    <location>
        <begin position="79"/>
        <end position="99"/>
    </location>
</feature>
<name>A0AA89AYA3_9ASTE</name>
<reference evidence="7" key="1">
    <citation type="submission" date="2022-12" db="EMBL/GenBank/DDBJ databases">
        <title>Draft genome assemblies for two species of Escallonia (Escalloniales).</title>
        <authorList>
            <person name="Chanderbali A."/>
            <person name="Dervinis C."/>
            <person name="Anghel I."/>
            <person name="Soltis D."/>
            <person name="Soltis P."/>
            <person name="Zapata F."/>
        </authorList>
    </citation>
    <scope>NUCLEOTIDE SEQUENCE</scope>
    <source>
        <strain evidence="7">UCBG64.0493</strain>
        <tissue evidence="7">Leaf</tissue>
    </source>
</reference>
<dbReference type="Pfam" id="PF01649">
    <property type="entry name" value="Ribosomal_S20p"/>
    <property type="match status" value="1"/>
</dbReference>
<dbReference type="SUPFAM" id="SSF46992">
    <property type="entry name" value="Ribosomal protein S20"/>
    <property type="match status" value="1"/>
</dbReference>
<evidence type="ECO:0000256" key="4">
    <source>
        <dbReference type="ARBA" id="ARBA00022980"/>
    </source>
</evidence>
<dbReference type="GO" id="GO:0015935">
    <property type="term" value="C:small ribosomal subunit"/>
    <property type="evidence" value="ECO:0007669"/>
    <property type="project" value="TreeGrafter"/>
</dbReference>
<dbReference type="AlphaFoldDB" id="A0AA89AYA3"/>
<proteinExistence type="inferred from homology"/>
<dbReference type="PANTHER" id="PTHR33398">
    <property type="entry name" value="30S RIBOSOMAL PROTEIN S20"/>
    <property type="match status" value="1"/>
</dbReference>
<dbReference type="GO" id="GO:0006412">
    <property type="term" value="P:translation"/>
    <property type="evidence" value="ECO:0007669"/>
    <property type="project" value="InterPro"/>
</dbReference>
<dbReference type="InterPro" id="IPR002583">
    <property type="entry name" value="Ribosomal_bS20"/>
</dbReference>
<evidence type="ECO:0000256" key="6">
    <source>
        <dbReference type="SAM" id="MobiDB-lite"/>
    </source>
</evidence>
<organism evidence="7 8">
    <name type="scientific">Escallonia herrerae</name>
    <dbReference type="NCBI Taxonomy" id="1293975"/>
    <lineage>
        <taxon>Eukaryota</taxon>
        <taxon>Viridiplantae</taxon>
        <taxon>Streptophyta</taxon>
        <taxon>Embryophyta</taxon>
        <taxon>Tracheophyta</taxon>
        <taxon>Spermatophyta</taxon>
        <taxon>Magnoliopsida</taxon>
        <taxon>eudicotyledons</taxon>
        <taxon>Gunneridae</taxon>
        <taxon>Pentapetalae</taxon>
        <taxon>asterids</taxon>
        <taxon>campanulids</taxon>
        <taxon>Escalloniales</taxon>
        <taxon>Escalloniaceae</taxon>
        <taxon>Escallonia</taxon>
    </lineage>
</organism>
<keyword evidence="3" id="KW-0694">RNA-binding</keyword>
<evidence type="ECO:0000313" key="8">
    <source>
        <dbReference type="Proteomes" id="UP001188597"/>
    </source>
</evidence>